<feature type="transmembrane region" description="Helical" evidence="6">
    <location>
        <begin position="53"/>
        <end position="70"/>
    </location>
</feature>
<organism evidence="7">
    <name type="scientific">hydrothermal vent metagenome</name>
    <dbReference type="NCBI Taxonomy" id="652676"/>
    <lineage>
        <taxon>unclassified sequences</taxon>
        <taxon>metagenomes</taxon>
        <taxon>ecological metagenomes</taxon>
    </lineage>
</organism>
<evidence type="ECO:0000256" key="1">
    <source>
        <dbReference type="ARBA" id="ARBA00004167"/>
    </source>
</evidence>
<keyword evidence="7" id="KW-0482">Metalloprotease</keyword>
<dbReference type="AlphaFoldDB" id="A0A3B0RLF8"/>
<keyword evidence="7" id="KW-0645">Protease</keyword>
<feature type="region of interest" description="Disordered" evidence="5">
    <location>
        <begin position="1"/>
        <end position="30"/>
    </location>
</feature>
<dbReference type="InterPro" id="IPR007343">
    <property type="entry name" value="Uncharacterised_pept_Zn_put"/>
</dbReference>
<name>A0A3B0RLF8_9ZZZZ</name>
<evidence type="ECO:0000256" key="5">
    <source>
        <dbReference type="SAM" id="MobiDB-lite"/>
    </source>
</evidence>
<dbReference type="PANTHER" id="PTHR30168">
    <property type="entry name" value="PUTATIVE MEMBRANE PROTEIN YPFJ"/>
    <property type="match status" value="1"/>
</dbReference>
<gene>
    <name evidence="7" type="ORF">MNBD_ALPHA06-2031</name>
</gene>
<keyword evidence="3 6" id="KW-1133">Transmembrane helix</keyword>
<dbReference type="Pfam" id="PF04228">
    <property type="entry name" value="Zn_peptidase"/>
    <property type="match status" value="1"/>
</dbReference>
<sequence length="308" mass="32594">MKIGGNRRSSNVDDRRGQSGGRGGMRLGRGRGGNSAMIGIVMRLLFSRTGRKFILPIGAIAVLGFVLFPNQMKGLVSSLMGGGAPVSRSAPAATSAASDELAKFSSAVLDTTEDVWNKIFTDGGSRYPEPGMVLYSGGTASACGSASAAMGPFYCPPDQKIYLDVSFFREMETRMNAGGDFARAYVIAHEVGHHVQNVLGVLDKSQRQKKMLSKIGANAVQVKVELQADCFAGIWAKHAQGLSDVALEAGDFEEAIGAARAVGDDTIQKKSQGYIVPENFTHGTAAERINWFKSGYKAGTVNACNTGL</sequence>
<keyword evidence="4 6" id="KW-0472">Membrane</keyword>
<comment type="subcellular location">
    <subcellularLocation>
        <location evidence="1">Membrane</location>
        <topology evidence="1">Single-pass membrane protein</topology>
    </subcellularLocation>
</comment>
<dbReference type="PANTHER" id="PTHR30168:SF0">
    <property type="entry name" value="INNER MEMBRANE PROTEIN"/>
    <property type="match status" value="1"/>
</dbReference>
<evidence type="ECO:0000256" key="6">
    <source>
        <dbReference type="SAM" id="Phobius"/>
    </source>
</evidence>
<keyword evidence="7" id="KW-0378">Hydrolase</keyword>
<reference evidence="7" key="1">
    <citation type="submission" date="2018-06" db="EMBL/GenBank/DDBJ databases">
        <authorList>
            <person name="Zhirakovskaya E."/>
        </authorList>
    </citation>
    <scope>NUCLEOTIDE SEQUENCE</scope>
</reference>
<dbReference type="GO" id="GO:0016020">
    <property type="term" value="C:membrane"/>
    <property type="evidence" value="ECO:0007669"/>
    <property type="project" value="UniProtKB-SubCell"/>
</dbReference>
<dbReference type="GO" id="GO:0008237">
    <property type="term" value="F:metallopeptidase activity"/>
    <property type="evidence" value="ECO:0007669"/>
    <property type="project" value="UniProtKB-KW"/>
</dbReference>
<accession>A0A3B0RLF8</accession>
<evidence type="ECO:0000256" key="3">
    <source>
        <dbReference type="ARBA" id="ARBA00022989"/>
    </source>
</evidence>
<feature type="compositionally biased region" description="Gly residues" evidence="5">
    <location>
        <begin position="18"/>
        <end position="30"/>
    </location>
</feature>
<proteinExistence type="predicted"/>
<evidence type="ECO:0000256" key="4">
    <source>
        <dbReference type="ARBA" id="ARBA00023136"/>
    </source>
</evidence>
<keyword evidence="2 6" id="KW-0812">Transmembrane</keyword>
<dbReference type="GO" id="GO:0006508">
    <property type="term" value="P:proteolysis"/>
    <property type="evidence" value="ECO:0007669"/>
    <property type="project" value="UniProtKB-KW"/>
</dbReference>
<protein>
    <submittedName>
        <fullName evidence="7">YpfJ protein, zinc metalloprotease superfamily</fullName>
    </submittedName>
</protein>
<dbReference type="EMBL" id="UOEE01000090">
    <property type="protein sequence ID" value="VAV89576.1"/>
    <property type="molecule type" value="Genomic_DNA"/>
</dbReference>
<evidence type="ECO:0000313" key="7">
    <source>
        <dbReference type="EMBL" id="VAV89576.1"/>
    </source>
</evidence>
<evidence type="ECO:0000256" key="2">
    <source>
        <dbReference type="ARBA" id="ARBA00022692"/>
    </source>
</evidence>